<dbReference type="RefSeq" id="WP_143165551.1">
    <property type="nucleotide sequence ID" value="NZ_FQXG01000002.1"/>
</dbReference>
<dbReference type="EMBL" id="FQXG01000002">
    <property type="protein sequence ID" value="SHH31676.1"/>
    <property type="molecule type" value="Genomic_DNA"/>
</dbReference>
<dbReference type="STRING" id="299255.SAMN02745129_1815"/>
<name>A0A1M5RZM3_9GAMM</name>
<accession>A0A1M5RZM3</accession>
<keyword evidence="1" id="KW-0732">Signal</keyword>
<protein>
    <recommendedName>
        <fullName evidence="4">DUF1007 family protein</fullName>
    </recommendedName>
</protein>
<evidence type="ECO:0000313" key="3">
    <source>
        <dbReference type="Proteomes" id="UP000184268"/>
    </source>
</evidence>
<evidence type="ECO:0000256" key="1">
    <source>
        <dbReference type="SAM" id="SignalP"/>
    </source>
</evidence>
<feature type="chain" id="PRO_5013177917" description="DUF1007 family protein" evidence="1">
    <location>
        <begin position="26"/>
        <end position="246"/>
    </location>
</feature>
<dbReference type="OrthoDB" id="5770735at2"/>
<dbReference type="Proteomes" id="UP000184268">
    <property type="component" value="Unassembled WGS sequence"/>
</dbReference>
<proteinExistence type="predicted"/>
<evidence type="ECO:0000313" key="2">
    <source>
        <dbReference type="EMBL" id="SHH31676.1"/>
    </source>
</evidence>
<evidence type="ECO:0008006" key="4">
    <source>
        <dbReference type="Google" id="ProtNLM"/>
    </source>
</evidence>
<sequence>MAHSFSLLRAALMACLLLCSSFLTAAPHSHMGTHGMLLFGGEAGLVASHLPMYHVPHNAQVLLRLSLSDKTLDAKLRQTLDGYDGYWTLVPKPFDLMRLAPDHPEPLRRFQADLYQDHFERGGQRRYSSVWVEVELIERFALLSLEPAQPNRAVGHYCTLSIGDSQFLYKRLGQRPEADHFIRLDGAAGSPTGCLPVAVDDQGAASEASLRQVLLTGPDALAEPNSGVSFQALQLQTLYLETGELR</sequence>
<keyword evidence="3" id="KW-1185">Reference proteome</keyword>
<organism evidence="2 3">
    <name type="scientific">Ferrimonas marina</name>
    <dbReference type="NCBI Taxonomy" id="299255"/>
    <lineage>
        <taxon>Bacteria</taxon>
        <taxon>Pseudomonadati</taxon>
        <taxon>Pseudomonadota</taxon>
        <taxon>Gammaproteobacteria</taxon>
        <taxon>Alteromonadales</taxon>
        <taxon>Ferrimonadaceae</taxon>
        <taxon>Ferrimonas</taxon>
    </lineage>
</organism>
<dbReference type="AlphaFoldDB" id="A0A1M5RZM3"/>
<gene>
    <name evidence="2" type="ORF">SAMN02745129_1815</name>
</gene>
<reference evidence="2 3" key="1">
    <citation type="submission" date="2016-11" db="EMBL/GenBank/DDBJ databases">
        <authorList>
            <person name="Jaros S."/>
            <person name="Januszkiewicz K."/>
            <person name="Wedrychowicz H."/>
        </authorList>
    </citation>
    <scope>NUCLEOTIDE SEQUENCE [LARGE SCALE GENOMIC DNA]</scope>
    <source>
        <strain evidence="2 3">DSM 16917</strain>
    </source>
</reference>
<feature type="signal peptide" evidence="1">
    <location>
        <begin position="1"/>
        <end position="25"/>
    </location>
</feature>